<comment type="caution">
    <text evidence="2">The sequence shown here is derived from an EMBL/GenBank/DDBJ whole genome shotgun (WGS) entry which is preliminary data.</text>
</comment>
<dbReference type="AlphaFoldDB" id="A0A7W9W6T0"/>
<sequence>MPLVVYLQTTPPRQPPRGSLLPPRMTQGQAPSSPTQTPGDSGQPRGKEVFPTADHLRVIDGGALLTGNVKLVYDGYIVTCDRATYDDKRDYITFETNVKMETGQETFLAERIGFNRKTREFEAQDARTVLQPARVGNALQQPLSLWGKTIQREGDIIKATDGFLTTCDLINPHAKIGFGYAELIPKKRITLRDVTLYRYDTPVLRLKHLSIPIVEEPRYSYLPNIGRTQEEGYFIKAVIGYSLARTLPGLLRVDLMEKKGIGLGTDQAYRVGQNMAGRVNLYTLNDKSRNARNLNGQVQHEQRLGEIDARLSSDFQSNSYFAATQNSKTQNTNLALNRNVGRITTGVTLGQNSSDSGGSLYRTTTYGLNQQLPLPKNGSLSLRFNGTDSLNASTTTRSGRIQETGELRASGTLGPFRAELVANRNLRNATTGTSSGSSFFGGTEKLPELTLTANQLKGTLGTYFSGVTLGYGDFLESISSSGTTGQLHTQRFLFQTDLNRKSTPLGKGVRLDTGGGFKQSIYDGGYAAQYVLSQNTSLNKQVGAAGTAALSYNYSRPYGGTPAGFRNDFASSVNSLNLNYSQTGGHASVRLSTGYDILQSRLDPIPGVRNSPWNQLSVTTELRPNESHHSRFNTTYDINSGKLIVLDHYGHFQRSTKFILDTSSRYDPTAKKLRQVNAILGTQFLDNDTRLIANSNYNNVTRRFDANSLALTREYHDYEVTLSYVDQPFGFRTEKGINISLRLKAFPSPKTTQGGRYGTPIDTGLGGFF</sequence>
<name>A0A7W9W6T0_ARMRO</name>
<proteinExistence type="predicted"/>
<accession>A0A7W9W6T0</accession>
<feature type="region of interest" description="Disordered" evidence="1">
    <location>
        <begin position="1"/>
        <end position="48"/>
    </location>
</feature>
<dbReference type="GO" id="GO:0009279">
    <property type="term" value="C:cell outer membrane"/>
    <property type="evidence" value="ECO:0007669"/>
    <property type="project" value="TreeGrafter"/>
</dbReference>
<dbReference type="Gene3D" id="2.60.450.10">
    <property type="entry name" value="Lipopolysaccharide (LPS) transport protein A like domain"/>
    <property type="match status" value="1"/>
</dbReference>
<evidence type="ECO:0000313" key="2">
    <source>
        <dbReference type="EMBL" id="MBB6050385.1"/>
    </source>
</evidence>
<dbReference type="InterPro" id="IPR050218">
    <property type="entry name" value="LptD"/>
</dbReference>
<reference evidence="2 3" key="1">
    <citation type="submission" date="2020-08" db="EMBL/GenBank/DDBJ databases">
        <title>Genomic Encyclopedia of Type Strains, Phase IV (KMG-IV): sequencing the most valuable type-strain genomes for metagenomic binning, comparative biology and taxonomic classification.</title>
        <authorList>
            <person name="Goeker M."/>
        </authorList>
    </citation>
    <scope>NUCLEOTIDE SEQUENCE [LARGE SCALE GENOMIC DNA]</scope>
    <source>
        <strain evidence="2 3">DSM 23562</strain>
    </source>
</reference>
<dbReference type="EMBL" id="JACHGW010000002">
    <property type="protein sequence ID" value="MBB6050385.1"/>
    <property type="molecule type" value="Genomic_DNA"/>
</dbReference>
<feature type="compositionally biased region" description="Polar residues" evidence="1">
    <location>
        <begin position="26"/>
        <end position="40"/>
    </location>
</feature>
<dbReference type="PANTHER" id="PTHR30189:SF1">
    <property type="entry name" value="LPS-ASSEMBLY PROTEIN LPTD"/>
    <property type="match status" value="1"/>
</dbReference>
<dbReference type="PANTHER" id="PTHR30189">
    <property type="entry name" value="LPS-ASSEMBLY PROTEIN"/>
    <property type="match status" value="1"/>
</dbReference>
<gene>
    <name evidence="2" type="ORF">HNQ39_002176</name>
</gene>
<evidence type="ECO:0008006" key="4">
    <source>
        <dbReference type="Google" id="ProtNLM"/>
    </source>
</evidence>
<evidence type="ECO:0000256" key="1">
    <source>
        <dbReference type="SAM" id="MobiDB-lite"/>
    </source>
</evidence>
<evidence type="ECO:0000313" key="3">
    <source>
        <dbReference type="Proteomes" id="UP000520814"/>
    </source>
</evidence>
<organism evidence="2 3">
    <name type="scientific">Armatimonas rosea</name>
    <dbReference type="NCBI Taxonomy" id="685828"/>
    <lineage>
        <taxon>Bacteria</taxon>
        <taxon>Bacillati</taxon>
        <taxon>Armatimonadota</taxon>
        <taxon>Armatimonadia</taxon>
        <taxon>Armatimonadales</taxon>
        <taxon>Armatimonadaceae</taxon>
        <taxon>Armatimonas</taxon>
    </lineage>
</organism>
<protein>
    <recommendedName>
        <fullName evidence="4">LPS-assembly protein LptD</fullName>
    </recommendedName>
</protein>
<dbReference type="Proteomes" id="UP000520814">
    <property type="component" value="Unassembled WGS sequence"/>
</dbReference>
<dbReference type="RefSeq" id="WP_184195244.1">
    <property type="nucleotide sequence ID" value="NZ_JACHGW010000002.1"/>
</dbReference>
<dbReference type="GO" id="GO:1990351">
    <property type="term" value="C:transporter complex"/>
    <property type="evidence" value="ECO:0007669"/>
    <property type="project" value="TreeGrafter"/>
</dbReference>
<keyword evidence="3" id="KW-1185">Reference proteome</keyword>